<dbReference type="EMBL" id="NMQW01000045">
    <property type="protein sequence ID" value="OXM83519.1"/>
    <property type="molecule type" value="Genomic_DNA"/>
</dbReference>
<evidence type="ECO:0000313" key="5">
    <source>
        <dbReference type="Proteomes" id="UP000215509"/>
    </source>
</evidence>
<dbReference type="OrthoDB" id="9816340at2"/>
<dbReference type="GO" id="GO:0008270">
    <property type="term" value="F:zinc ion binding"/>
    <property type="evidence" value="ECO:0007669"/>
    <property type="project" value="UniProtKB-KW"/>
</dbReference>
<reference evidence="4 5" key="1">
    <citation type="submission" date="2017-07" db="EMBL/GenBank/DDBJ databases">
        <title>Genome sequencing and assembly of Paenibacillus rigui.</title>
        <authorList>
            <person name="Mayilraj S."/>
        </authorList>
    </citation>
    <scope>NUCLEOTIDE SEQUENCE [LARGE SCALE GENOMIC DNA]</scope>
    <source>
        <strain evidence="4 5">JCM 16352</strain>
    </source>
</reference>
<dbReference type="InterPro" id="IPR007527">
    <property type="entry name" value="Znf_SWIM"/>
</dbReference>
<sequence length="485" mass="54887">MNYLTESYVDGLALNGAAMKNGKDLARKNSFPKLRKSPDGELLFGECKGSGKEPYRCSADFVKPDSPVFRCSCPSRQFPCKHILGLLYAYTAGQAFDTEEIPPDIAEKREKAEKREEKKKEAAASAGSDTEAGKSKRKTNKNALVKKIAAQLEGLDLLEKLVHQLVQSGLGSVDAKTLKMLAEQSKQLGNYYIPGVQAAFKQLLLQLEAQDNKETIYTLAVEQLTLLHTLIKKGREHLIQRMADPDMPMDTETTLEEWLGHAWQLAELREHDRVQKETKLLQLSFRSYTDEARGEYVDEGVWMELQSGHIHITRTYRPFRAAKFIREDDSVFDVIQPTELFVYPGELNARIRWEEASFRPAQPDDYVSVQSRARSSYPEAVKQVKNQIKNPLSDKQPVLLLAFDEIQQSEEEDLFILLDPQGKSLVLADLPGEQERTTPLLPLLPKEALKGQTMLVKFGHDMKLNRLAAQPLSIITPTEVIRLQY</sequence>
<evidence type="ECO:0000256" key="1">
    <source>
        <dbReference type="PROSITE-ProRule" id="PRU00325"/>
    </source>
</evidence>
<feature type="domain" description="SWIM-type" evidence="3">
    <location>
        <begin position="55"/>
        <end position="91"/>
    </location>
</feature>
<gene>
    <name evidence="4" type="ORF">CF651_25325</name>
</gene>
<accession>A0A229UKT8</accession>
<keyword evidence="5" id="KW-1185">Reference proteome</keyword>
<name>A0A229UKT8_9BACL</name>
<keyword evidence="1" id="KW-0863">Zinc-finger</keyword>
<feature type="compositionally biased region" description="Basic and acidic residues" evidence="2">
    <location>
        <begin position="109"/>
        <end position="122"/>
    </location>
</feature>
<dbReference type="Proteomes" id="UP000215509">
    <property type="component" value="Unassembled WGS sequence"/>
</dbReference>
<dbReference type="AlphaFoldDB" id="A0A229UKT8"/>
<protein>
    <recommendedName>
        <fullName evidence="3">SWIM-type domain-containing protein</fullName>
    </recommendedName>
</protein>
<dbReference type="PROSITE" id="PS50966">
    <property type="entry name" value="ZF_SWIM"/>
    <property type="match status" value="1"/>
</dbReference>
<evidence type="ECO:0000256" key="2">
    <source>
        <dbReference type="SAM" id="MobiDB-lite"/>
    </source>
</evidence>
<dbReference type="RefSeq" id="WP_094017661.1">
    <property type="nucleotide sequence ID" value="NZ_NMQW01000045.1"/>
</dbReference>
<dbReference type="Pfam" id="PF04434">
    <property type="entry name" value="SWIM"/>
    <property type="match status" value="1"/>
</dbReference>
<comment type="caution">
    <text evidence="4">The sequence shown here is derived from an EMBL/GenBank/DDBJ whole genome shotgun (WGS) entry which is preliminary data.</text>
</comment>
<proteinExistence type="predicted"/>
<organism evidence="4 5">
    <name type="scientific">Paenibacillus rigui</name>
    <dbReference type="NCBI Taxonomy" id="554312"/>
    <lineage>
        <taxon>Bacteria</taxon>
        <taxon>Bacillati</taxon>
        <taxon>Bacillota</taxon>
        <taxon>Bacilli</taxon>
        <taxon>Bacillales</taxon>
        <taxon>Paenibacillaceae</taxon>
        <taxon>Paenibacillus</taxon>
    </lineage>
</organism>
<keyword evidence="1" id="KW-0479">Metal-binding</keyword>
<keyword evidence="1" id="KW-0862">Zinc</keyword>
<evidence type="ECO:0000259" key="3">
    <source>
        <dbReference type="PROSITE" id="PS50966"/>
    </source>
</evidence>
<feature type="region of interest" description="Disordered" evidence="2">
    <location>
        <begin position="109"/>
        <end position="138"/>
    </location>
</feature>
<evidence type="ECO:0000313" key="4">
    <source>
        <dbReference type="EMBL" id="OXM83519.1"/>
    </source>
</evidence>